<dbReference type="InterPro" id="IPR039426">
    <property type="entry name" value="TonB-dep_rcpt-like"/>
</dbReference>
<proteinExistence type="inferred from homology"/>
<keyword evidence="4 8" id="KW-0812">Transmembrane</keyword>
<dbReference type="Gene3D" id="2.170.130.10">
    <property type="entry name" value="TonB-dependent receptor, plug domain"/>
    <property type="match status" value="1"/>
</dbReference>
<dbReference type="RefSeq" id="WP_264882571.1">
    <property type="nucleotide sequence ID" value="NZ_JAPDOB010000002.1"/>
</dbReference>
<keyword evidence="6 8" id="KW-0472">Membrane</keyword>
<evidence type="ECO:0000256" key="5">
    <source>
        <dbReference type="ARBA" id="ARBA00023077"/>
    </source>
</evidence>
<evidence type="ECO:0000256" key="8">
    <source>
        <dbReference type="PROSITE-ProRule" id="PRU01360"/>
    </source>
</evidence>
<dbReference type="PANTHER" id="PTHR47234:SF1">
    <property type="entry name" value="TONB-DEPENDENT RECEPTOR"/>
    <property type="match status" value="1"/>
</dbReference>
<dbReference type="InterPro" id="IPR000531">
    <property type="entry name" value="Beta-barrel_TonB"/>
</dbReference>
<evidence type="ECO:0000256" key="4">
    <source>
        <dbReference type="ARBA" id="ARBA00022692"/>
    </source>
</evidence>
<name>A0ABT3JGU4_9SPHN</name>
<keyword evidence="3 8" id="KW-1134">Transmembrane beta strand</keyword>
<feature type="domain" description="TonB-dependent receptor plug" evidence="13">
    <location>
        <begin position="82"/>
        <end position="201"/>
    </location>
</feature>
<evidence type="ECO:0000259" key="12">
    <source>
        <dbReference type="Pfam" id="PF00593"/>
    </source>
</evidence>
<evidence type="ECO:0000256" key="2">
    <source>
        <dbReference type="ARBA" id="ARBA00022448"/>
    </source>
</evidence>
<keyword evidence="5 9" id="KW-0798">TonB box</keyword>
<feature type="chain" id="PRO_5046114289" evidence="11">
    <location>
        <begin position="30"/>
        <end position="1038"/>
    </location>
</feature>
<dbReference type="Pfam" id="PF00593">
    <property type="entry name" value="TonB_dep_Rec_b-barrel"/>
    <property type="match status" value="1"/>
</dbReference>
<evidence type="ECO:0000256" key="7">
    <source>
        <dbReference type="ARBA" id="ARBA00023237"/>
    </source>
</evidence>
<dbReference type="PANTHER" id="PTHR47234">
    <property type="match status" value="1"/>
</dbReference>
<accession>A0ABT3JGU4</accession>
<evidence type="ECO:0000256" key="1">
    <source>
        <dbReference type="ARBA" id="ARBA00004571"/>
    </source>
</evidence>
<comment type="caution">
    <text evidence="14">The sequence shown here is derived from an EMBL/GenBank/DDBJ whole genome shotgun (WGS) entry which is preliminary data.</text>
</comment>
<sequence length="1038" mass="109725">MQKSYLRSTTALQVVSVLGLGLIASPALAQDATNTPGAQASTPQTQAEDEAQADAPVPNTNTDNGQGEEIVVTGTLFRGTTSKTVSPITVVTAETIEKRGQNTVQDAIQQLSSNNGPALTNSFSANGAFAAGASAVSLRGLSTNSTLVLFDGQRAAYYPLADDGSRNFVDLNTIPDDIVDRVEVLRDGASSTYGADAIAGVVNIITKRQFTGVQARAEAGITEDGVGANRRFSLTAGTGDLAKNGINAYFSGFYFKTNAVRNRDLPYPFNTDDQSQLCNDVACGPNDIVNGRDPGTGLINGDGAFLIGYDPYVRPYNATNTTAAGRYQLLNPAAGCQYGPGFQATAADLAASVNVPTTICTVDRTNVFGVVTPNIRRFGGTGRVTARLGDDTEGYFMVNFQQSNVDYTGFPPTVRGTANAGILFRPFSTSTGPAANLAPGSFVLSLPVYTCPAGVADPSGLNTGCTVNSPGAVLNPNNPFAAQNQVARFIGTPFSDPTFNATRSRVYRAAAGVTTSFAGFDVRADLTAMHNDLRRQQNGYVYINNFLTAIANGSLNLVNPGLNSQTVLDYVRPDNVTDASSDLYAAQVSFGRSLFDLPGGPLQVGFGGQIRYEAVDAPSANADYNGPTQRYFTLNAFGTEGHRTVKSVFGEINAPVLDVLEINASGRYDSYSSGQSAFSPKIGAKFEPIDAIAFRATWSKGFRIPSFGEANALPTTGFVTTNQANFTNSFLAQYGCSLATYSSCPTYIRTNSYGQTTLASPNLDPEKSRSITLGAIFNPVRNFTFTVDYFDIKKTGAITQPSNAPALAAYYSCTAAQFNGGTCAIPAGYNVIAGSPDPNNPTALPVIGFVESALVNANTIRSRGLDFAALARFSFRGIKLTSSLEASRILELSTTFPDGTSERYEGTLGNFNLTAGSGTPKWHGSWQNTIDWGKVSLTGTLNYFGGYNLSAEDQGGERGDCSLGVDYLPCNVGAYTTLDLVAQVRANDRVTFYANVLNALDNLPDVDPATYGAHLYNPVQGGTGILGRQYRAGVRLNF</sequence>
<comment type="subcellular location">
    <subcellularLocation>
        <location evidence="1 8">Cell outer membrane</location>
        <topology evidence="1 8">Multi-pass membrane protein</topology>
    </subcellularLocation>
</comment>
<evidence type="ECO:0000256" key="11">
    <source>
        <dbReference type="SAM" id="SignalP"/>
    </source>
</evidence>
<gene>
    <name evidence="14" type="ORF">OMW55_09130</name>
</gene>
<keyword evidence="7 8" id="KW-0998">Cell outer membrane</keyword>
<evidence type="ECO:0000256" key="10">
    <source>
        <dbReference type="SAM" id="MobiDB-lite"/>
    </source>
</evidence>
<evidence type="ECO:0000313" key="14">
    <source>
        <dbReference type="EMBL" id="MCW3797965.1"/>
    </source>
</evidence>
<keyword evidence="2 8" id="KW-0813">Transport</keyword>
<evidence type="ECO:0000259" key="13">
    <source>
        <dbReference type="Pfam" id="PF07715"/>
    </source>
</evidence>
<dbReference type="EMBL" id="JAPDOB010000002">
    <property type="protein sequence ID" value="MCW3797965.1"/>
    <property type="molecule type" value="Genomic_DNA"/>
</dbReference>
<keyword evidence="14" id="KW-0675">Receptor</keyword>
<feature type="region of interest" description="Disordered" evidence="10">
    <location>
        <begin position="33"/>
        <end position="68"/>
    </location>
</feature>
<reference evidence="14 15" key="1">
    <citation type="submission" date="2022-10" db="EMBL/GenBank/DDBJ databases">
        <title>Sphingomonas sp.</title>
        <authorList>
            <person name="Jin C."/>
        </authorList>
    </citation>
    <scope>NUCLEOTIDE SEQUENCE [LARGE SCALE GENOMIC DNA]</scope>
    <source>
        <strain evidence="14 15">BN140010</strain>
    </source>
</reference>
<dbReference type="Pfam" id="PF07715">
    <property type="entry name" value="Plug"/>
    <property type="match status" value="1"/>
</dbReference>
<keyword evidence="11" id="KW-0732">Signal</keyword>
<protein>
    <submittedName>
        <fullName evidence="14">TonB-dependent receptor</fullName>
    </submittedName>
</protein>
<evidence type="ECO:0000256" key="6">
    <source>
        <dbReference type="ARBA" id="ARBA00023136"/>
    </source>
</evidence>
<feature type="signal peptide" evidence="11">
    <location>
        <begin position="1"/>
        <end position="29"/>
    </location>
</feature>
<dbReference type="SUPFAM" id="SSF56935">
    <property type="entry name" value="Porins"/>
    <property type="match status" value="1"/>
</dbReference>
<evidence type="ECO:0000313" key="15">
    <source>
        <dbReference type="Proteomes" id="UP001526246"/>
    </source>
</evidence>
<organism evidence="14 15">
    <name type="scientific">Sphingomonas arvum</name>
    <dbReference type="NCBI Taxonomy" id="2992113"/>
    <lineage>
        <taxon>Bacteria</taxon>
        <taxon>Pseudomonadati</taxon>
        <taxon>Pseudomonadota</taxon>
        <taxon>Alphaproteobacteria</taxon>
        <taxon>Sphingomonadales</taxon>
        <taxon>Sphingomonadaceae</taxon>
        <taxon>Sphingomonas</taxon>
    </lineage>
</organism>
<dbReference type="Gene3D" id="2.40.170.20">
    <property type="entry name" value="TonB-dependent receptor, beta-barrel domain"/>
    <property type="match status" value="1"/>
</dbReference>
<evidence type="ECO:0000256" key="9">
    <source>
        <dbReference type="RuleBase" id="RU003357"/>
    </source>
</evidence>
<feature type="domain" description="TonB-dependent receptor-like beta-barrel" evidence="12">
    <location>
        <begin position="482"/>
        <end position="998"/>
    </location>
</feature>
<dbReference type="InterPro" id="IPR012910">
    <property type="entry name" value="Plug_dom"/>
</dbReference>
<dbReference type="InterPro" id="IPR036942">
    <property type="entry name" value="Beta-barrel_TonB_sf"/>
</dbReference>
<evidence type="ECO:0000256" key="3">
    <source>
        <dbReference type="ARBA" id="ARBA00022452"/>
    </source>
</evidence>
<dbReference type="PROSITE" id="PS52016">
    <property type="entry name" value="TONB_DEPENDENT_REC_3"/>
    <property type="match status" value="1"/>
</dbReference>
<keyword evidence="15" id="KW-1185">Reference proteome</keyword>
<dbReference type="Proteomes" id="UP001526246">
    <property type="component" value="Unassembled WGS sequence"/>
</dbReference>
<dbReference type="InterPro" id="IPR037066">
    <property type="entry name" value="Plug_dom_sf"/>
</dbReference>
<comment type="similarity">
    <text evidence="8 9">Belongs to the TonB-dependent receptor family.</text>
</comment>